<dbReference type="InterPro" id="IPR020993">
    <property type="entry name" value="Centromere_CenpK"/>
</dbReference>
<dbReference type="AlphaFoldDB" id="A0AAD7QZA8"/>
<name>A0AAD7QZA8_9ASCO</name>
<dbReference type="EMBL" id="JARPMG010000001">
    <property type="protein sequence ID" value="KAJ8104188.1"/>
    <property type="molecule type" value="Genomic_DNA"/>
</dbReference>
<evidence type="ECO:0000256" key="1">
    <source>
        <dbReference type="ARBA" id="ARBA00004123"/>
    </source>
</evidence>
<organism evidence="8 9">
    <name type="scientific">Lipomyces tetrasporus</name>
    <dbReference type="NCBI Taxonomy" id="54092"/>
    <lineage>
        <taxon>Eukaryota</taxon>
        <taxon>Fungi</taxon>
        <taxon>Dikarya</taxon>
        <taxon>Ascomycota</taxon>
        <taxon>Saccharomycotina</taxon>
        <taxon>Lipomycetes</taxon>
        <taxon>Lipomycetales</taxon>
        <taxon>Lipomycetaceae</taxon>
        <taxon>Lipomyces</taxon>
    </lineage>
</organism>
<protein>
    <submittedName>
        <fullName evidence="8">Uncharacterized protein</fullName>
    </submittedName>
</protein>
<accession>A0AAD7QZA8</accession>
<gene>
    <name evidence="8" type="ORF">POJ06DRAFT_265012</name>
</gene>
<keyword evidence="9" id="KW-1185">Reference proteome</keyword>
<evidence type="ECO:0000256" key="7">
    <source>
        <dbReference type="ARBA" id="ARBA00023328"/>
    </source>
</evidence>
<dbReference type="GO" id="GO:0000775">
    <property type="term" value="C:chromosome, centromeric region"/>
    <property type="evidence" value="ECO:0007669"/>
    <property type="project" value="UniProtKB-SubCell"/>
</dbReference>
<evidence type="ECO:0000256" key="4">
    <source>
        <dbReference type="ARBA" id="ARBA00022454"/>
    </source>
</evidence>
<sequence length="316" mass="35355">MASSSRTYLDVSRYLDLAHSYRYSHRSELSSDPSFELADLDRILATLDKEVEDARLYIRQFQESGDDVDEYTAQIRSIAASKRYLRVKGPVSSTPASSAGLSSEDGAILQEIITAQPLSRIQASADFTIKYLDDAIKQAKADLLKEEKLKEELDALSQLLVARNASLRERMDRQDVSGMTEKYVKKLLARRDKSRTQVRHLMSVLKNLLDSRVAELLVEEENGAPVGGFDKTKARPRKGTTLDDIWTGARSAKIAREAKTLVENLLNAAFDGDSSGWIQLEDPDSIVVRLLVRSEIAVLRPGDARFIKLRDFAGTF</sequence>
<dbReference type="RefSeq" id="XP_056047638.1">
    <property type="nucleotide sequence ID" value="XM_056189042.1"/>
</dbReference>
<dbReference type="Pfam" id="PF11802">
    <property type="entry name" value="CENP-K"/>
    <property type="match status" value="1"/>
</dbReference>
<evidence type="ECO:0000256" key="3">
    <source>
        <dbReference type="ARBA" id="ARBA00005795"/>
    </source>
</evidence>
<keyword evidence="4" id="KW-0158">Chromosome</keyword>
<dbReference type="PANTHER" id="PTHR14401:SF6">
    <property type="entry name" value="CENTROMERE PROTEIN K"/>
    <property type="match status" value="1"/>
</dbReference>
<comment type="similarity">
    <text evidence="3">Belongs to the CENP-K/MCM22 family.</text>
</comment>
<evidence type="ECO:0000313" key="8">
    <source>
        <dbReference type="EMBL" id="KAJ8104188.1"/>
    </source>
</evidence>
<dbReference type="PANTHER" id="PTHR14401">
    <property type="entry name" value="CENTROMERE PROTEIN K"/>
    <property type="match status" value="1"/>
</dbReference>
<evidence type="ECO:0000256" key="2">
    <source>
        <dbReference type="ARBA" id="ARBA00004584"/>
    </source>
</evidence>
<dbReference type="GO" id="GO:0000070">
    <property type="term" value="P:mitotic sister chromatid segregation"/>
    <property type="evidence" value="ECO:0007669"/>
    <property type="project" value="TreeGrafter"/>
</dbReference>
<dbReference type="GO" id="GO:0005634">
    <property type="term" value="C:nucleus"/>
    <property type="evidence" value="ECO:0007669"/>
    <property type="project" value="UniProtKB-SubCell"/>
</dbReference>
<dbReference type="GeneID" id="80884208"/>
<dbReference type="Proteomes" id="UP001217417">
    <property type="component" value="Unassembled WGS sequence"/>
</dbReference>
<proteinExistence type="inferred from homology"/>
<keyword evidence="7" id="KW-0137">Centromere</keyword>
<evidence type="ECO:0000256" key="5">
    <source>
        <dbReference type="ARBA" id="ARBA00023054"/>
    </source>
</evidence>
<evidence type="ECO:0000256" key="6">
    <source>
        <dbReference type="ARBA" id="ARBA00023242"/>
    </source>
</evidence>
<keyword evidence="6" id="KW-0539">Nucleus</keyword>
<keyword evidence="5" id="KW-0175">Coiled coil</keyword>
<evidence type="ECO:0000313" key="9">
    <source>
        <dbReference type="Proteomes" id="UP001217417"/>
    </source>
</evidence>
<reference evidence="8" key="1">
    <citation type="submission" date="2023-03" db="EMBL/GenBank/DDBJ databases">
        <title>Near-Complete genome sequence of Lipomyces tetrasporous NRRL Y-64009, an oleaginous yeast capable of growing on lignocellulosic hydrolysates.</title>
        <authorList>
            <consortium name="Lawrence Berkeley National Laboratory"/>
            <person name="Jagtap S.S."/>
            <person name="Liu J.-J."/>
            <person name="Walukiewicz H.E."/>
            <person name="Pangilinan J."/>
            <person name="Lipzen A."/>
            <person name="Ahrendt S."/>
            <person name="Koriabine M."/>
            <person name="Cobaugh K."/>
            <person name="Salamov A."/>
            <person name="Yoshinaga Y."/>
            <person name="Ng V."/>
            <person name="Daum C."/>
            <person name="Grigoriev I.V."/>
            <person name="Slininger P.J."/>
            <person name="Dien B.S."/>
            <person name="Jin Y.-S."/>
            <person name="Rao C.V."/>
        </authorList>
    </citation>
    <scope>NUCLEOTIDE SEQUENCE</scope>
    <source>
        <strain evidence="8">NRRL Y-64009</strain>
    </source>
</reference>
<comment type="subcellular location">
    <subcellularLocation>
        <location evidence="2">Chromosome</location>
        <location evidence="2">Centromere</location>
    </subcellularLocation>
    <subcellularLocation>
        <location evidence="1">Nucleus</location>
    </subcellularLocation>
</comment>
<comment type="caution">
    <text evidence="8">The sequence shown here is derived from an EMBL/GenBank/DDBJ whole genome shotgun (WGS) entry which is preliminary data.</text>
</comment>
<dbReference type="GO" id="GO:0051382">
    <property type="term" value="P:kinetochore assembly"/>
    <property type="evidence" value="ECO:0007669"/>
    <property type="project" value="InterPro"/>
</dbReference>